<feature type="domain" description="SAM-dependent MTase RsmB/NOP-type" evidence="7">
    <location>
        <begin position="235"/>
        <end position="524"/>
    </location>
</feature>
<dbReference type="GO" id="GO:0006355">
    <property type="term" value="P:regulation of DNA-templated transcription"/>
    <property type="evidence" value="ECO:0007669"/>
    <property type="project" value="InterPro"/>
</dbReference>
<keyword evidence="3 5" id="KW-0949">S-adenosyl-L-methionine</keyword>
<keyword evidence="2 5" id="KW-0808">Transferase</keyword>
<evidence type="ECO:0000256" key="1">
    <source>
        <dbReference type="ARBA" id="ARBA00022603"/>
    </source>
</evidence>
<dbReference type="SUPFAM" id="SSF53335">
    <property type="entry name" value="S-adenosyl-L-methionine-dependent methyltransferases"/>
    <property type="match status" value="1"/>
</dbReference>
<evidence type="ECO:0000256" key="6">
    <source>
        <dbReference type="SAM" id="MobiDB-lite"/>
    </source>
</evidence>
<gene>
    <name evidence="8" type="primary">rsmB</name>
    <name evidence="8" type="ORF">CUROG_05145</name>
</gene>
<feature type="binding site" evidence="5">
    <location>
        <position position="363"/>
    </location>
    <ligand>
        <name>S-adenosyl-L-methionine</name>
        <dbReference type="ChEBI" id="CHEBI:59789"/>
    </ligand>
</feature>
<dbReference type="SUPFAM" id="SSF48013">
    <property type="entry name" value="NusB-like"/>
    <property type="match status" value="1"/>
</dbReference>
<dbReference type="InterPro" id="IPR001678">
    <property type="entry name" value="MeTrfase_RsmB-F_NOP2_dom"/>
</dbReference>
<accession>A0A5J6ZC34</accession>
<dbReference type="OrthoDB" id="9810297at2"/>
<dbReference type="Pfam" id="PF01189">
    <property type="entry name" value="Methyltr_RsmB-F"/>
    <property type="match status" value="1"/>
</dbReference>
<comment type="similarity">
    <text evidence="5">Belongs to the class I-like SAM-binding methyltransferase superfamily. RsmB/NOP family.</text>
</comment>
<dbReference type="InterPro" id="IPR023267">
    <property type="entry name" value="RCMT"/>
</dbReference>
<dbReference type="Pfam" id="PF01029">
    <property type="entry name" value="NusB"/>
    <property type="match status" value="1"/>
</dbReference>
<keyword evidence="9" id="KW-1185">Reference proteome</keyword>
<dbReference type="InterPro" id="IPR029063">
    <property type="entry name" value="SAM-dependent_MTases_sf"/>
</dbReference>
<dbReference type="InterPro" id="IPR006027">
    <property type="entry name" value="NusB_RsmB_TIM44"/>
</dbReference>
<dbReference type="PANTHER" id="PTHR22807">
    <property type="entry name" value="NOP2 YEAST -RELATED NOL1/NOP2/FMU SUN DOMAIN-CONTAINING"/>
    <property type="match status" value="1"/>
</dbReference>
<dbReference type="PROSITE" id="PS51686">
    <property type="entry name" value="SAM_MT_RSMB_NOP"/>
    <property type="match status" value="1"/>
</dbReference>
<evidence type="ECO:0000259" key="7">
    <source>
        <dbReference type="PROSITE" id="PS51686"/>
    </source>
</evidence>
<dbReference type="Gene3D" id="3.40.50.150">
    <property type="entry name" value="Vaccinia Virus protein VP39"/>
    <property type="match status" value="1"/>
</dbReference>
<dbReference type="EMBL" id="CP045032">
    <property type="protein sequence ID" value="QFQ02400.1"/>
    <property type="molecule type" value="Genomic_DNA"/>
</dbReference>
<dbReference type="AlphaFoldDB" id="A0A5J6ZC34"/>
<reference evidence="9" key="1">
    <citation type="submission" date="2019-10" db="EMBL/GenBank/DDBJ databases">
        <title>Complete genome sequence of Corynebacterium urogenitalis DSM 108747, isolated from the genital tract of a cow.</title>
        <authorList>
            <person name="Ruckert C."/>
            <person name="Ballas P."/>
            <person name="Wagener K."/>
            <person name="Drillich M."/>
            <person name="Kaempfer P."/>
            <person name="Busse H.-J."/>
            <person name="Ehling-Schulz M."/>
        </authorList>
    </citation>
    <scope>NUCLEOTIDE SEQUENCE [LARGE SCALE GENOMIC DNA]</scope>
    <source>
        <strain evidence="9">LMM 1652</strain>
    </source>
</reference>
<dbReference type="GO" id="GO:0003723">
    <property type="term" value="F:RNA binding"/>
    <property type="evidence" value="ECO:0007669"/>
    <property type="project" value="UniProtKB-UniRule"/>
</dbReference>
<dbReference type="GO" id="GO:0001510">
    <property type="term" value="P:RNA methylation"/>
    <property type="evidence" value="ECO:0007669"/>
    <property type="project" value="InterPro"/>
</dbReference>
<feature type="region of interest" description="Disordered" evidence="6">
    <location>
        <begin position="1"/>
        <end position="71"/>
    </location>
</feature>
<feature type="compositionally biased region" description="Polar residues" evidence="6">
    <location>
        <begin position="33"/>
        <end position="44"/>
    </location>
</feature>
<dbReference type="Proteomes" id="UP000326711">
    <property type="component" value="Chromosome"/>
</dbReference>
<dbReference type="InterPro" id="IPR035926">
    <property type="entry name" value="NusB-like_sf"/>
</dbReference>
<proteinExistence type="inferred from homology"/>
<dbReference type="CDD" id="cd02440">
    <property type="entry name" value="AdoMet_MTases"/>
    <property type="match status" value="1"/>
</dbReference>
<dbReference type="KEGG" id="cuo:CUROG_05145"/>
<protein>
    <submittedName>
        <fullName evidence="8">Ribosomal RNA small subunit methyltransferase B</fullName>
        <ecNumber evidence="8">2.1.1.176</ecNumber>
    </submittedName>
</protein>
<sequence length="525" mass="56079">MGFRSRSESARQGRARENTARRVGKPEHGGGKRSTQSRNNSTAEGHSPRSKGYQQRRPDKRQAKARQRGSGDRARDVAFAVLREVTLNDAFANLVLPGLLKDSGLAGRDAAFATELAYGCLRATGLLDAIIAKAAGRPVDKIDSVALDALRLGTYQILRTRVDDHAAVNTSVELVKANGAAQASGFVNGVLRTITRSTPEQWLQRVAPSDSIADRALRTAHPAWIAEAFNDSLNQSSGSSNIHPELEACLVADDSRPIVHLAARPGQMSAEELALITGGEQGRLSPYAVYLEEGAPGELEPVKEGMASVQDEGSQLIALATVKAPLQRKDAGRWLDLCSGPGGKTAFIASWAMGDEAQVDAVELAPHRAQLVEKATRNLPVSIYTGDGRDLASIDGLSVPGEGYDRVLVDAPCSGLGALRRRPEARWRKEATDVAPLVALQRELLRSALSATALGGVTIYSTCSPHRAETVDIVRSVAAETGAEVIDLSEVFPTLEGNDAAPFVQLWPHRHGTDAMFIAALRPSH</sequence>
<dbReference type="GO" id="GO:0008173">
    <property type="term" value="F:RNA methyltransferase activity"/>
    <property type="evidence" value="ECO:0007669"/>
    <property type="project" value="InterPro"/>
</dbReference>
<dbReference type="Gene3D" id="1.10.940.10">
    <property type="entry name" value="NusB-like"/>
    <property type="match status" value="1"/>
</dbReference>
<feature type="active site" description="Nucleophile" evidence="5">
    <location>
        <position position="463"/>
    </location>
</feature>
<keyword evidence="1 5" id="KW-0489">Methyltransferase</keyword>
<name>A0A5J6ZC34_9CORY</name>
<dbReference type="PANTHER" id="PTHR22807:SF53">
    <property type="entry name" value="RIBOSOMAL RNA SMALL SUBUNIT METHYLTRANSFERASE B-RELATED"/>
    <property type="match status" value="1"/>
</dbReference>
<evidence type="ECO:0000256" key="3">
    <source>
        <dbReference type="ARBA" id="ARBA00022691"/>
    </source>
</evidence>
<feature type="binding site" evidence="5">
    <location>
        <position position="387"/>
    </location>
    <ligand>
        <name>S-adenosyl-L-methionine</name>
        <dbReference type="ChEBI" id="CHEBI:59789"/>
    </ligand>
</feature>
<evidence type="ECO:0000256" key="2">
    <source>
        <dbReference type="ARBA" id="ARBA00022679"/>
    </source>
</evidence>
<dbReference type="PRINTS" id="PR02008">
    <property type="entry name" value="RCMTFAMILY"/>
</dbReference>
<dbReference type="EC" id="2.1.1.176" evidence="8"/>
<feature type="compositionally biased region" description="Basic and acidic residues" evidence="6">
    <location>
        <begin position="1"/>
        <end position="30"/>
    </location>
</feature>
<feature type="binding site" evidence="5">
    <location>
        <position position="410"/>
    </location>
    <ligand>
        <name>S-adenosyl-L-methionine</name>
        <dbReference type="ChEBI" id="CHEBI:59789"/>
    </ligand>
</feature>
<evidence type="ECO:0000313" key="8">
    <source>
        <dbReference type="EMBL" id="QFQ02400.1"/>
    </source>
</evidence>
<keyword evidence="4 5" id="KW-0694">RNA-binding</keyword>
<organism evidence="8 9">
    <name type="scientific">Corynebacterium urogenitale</name>
    <dbReference type="NCBI Taxonomy" id="2487892"/>
    <lineage>
        <taxon>Bacteria</taxon>
        <taxon>Bacillati</taxon>
        <taxon>Actinomycetota</taxon>
        <taxon>Actinomycetes</taxon>
        <taxon>Mycobacteriales</taxon>
        <taxon>Corynebacteriaceae</taxon>
        <taxon>Corynebacterium</taxon>
    </lineage>
</organism>
<evidence type="ECO:0000313" key="9">
    <source>
        <dbReference type="Proteomes" id="UP000326711"/>
    </source>
</evidence>
<evidence type="ECO:0000256" key="5">
    <source>
        <dbReference type="PROSITE-ProRule" id="PRU01023"/>
    </source>
</evidence>
<evidence type="ECO:0000256" key="4">
    <source>
        <dbReference type="ARBA" id="ARBA00022884"/>
    </source>
</evidence>
<dbReference type="InterPro" id="IPR049560">
    <property type="entry name" value="MeTrfase_RsmB-F_NOP2_cat"/>
</dbReference>
<feature type="binding site" evidence="5">
    <location>
        <begin position="338"/>
        <end position="344"/>
    </location>
    <ligand>
        <name>S-adenosyl-L-methionine</name>
        <dbReference type="ChEBI" id="CHEBI:59789"/>
    </ligand>
</feature>